<dbReference type="InterPro" id="IPR031052">
    <property type="entry name" value="FHY3/FAR1"/>
</dbReference>
<feature type="region of interest" description="Disordered" evidence="2">
    <location>
        <begin position="764"/>
        <end position="829"/>
    </location>
</feature>
<feature type="region of interest" description="Disordered" evidence="2">
    <location>
        <begin position="516"/>
        <end position="586"/>
    </location>
</feature>
<reference evidence="4" key="2">
    <citation type="journal article" date="2019" name="IMA Fungus">
        <title>Genome sequencing and comparison of five Tilletia species to identify candidate genes for the detection of regulated species infecting wheat.</title>
        <authorList>
            <person name="Nguyen H.D.T."/>
            <person name="Sultana T."/>
            <person name="Kesanakurti P."/>
            <person name="Hambleton S."/>
        </authorList>
    </citation>
    <scope>NUCLEOTIDE SEQUENCE</scope>
    <source>
        <strain evidence="4">DAOMC 236416</strain>
    </source>
</reference>
<evidence type="ECO:0000313" key="4">
    <source>
        <dbReference type="EMBL" id="KAE8258325.1"/>
    </source>
</evidence>
<feature type="compositionally biased region" description="Acidic residues" evidence="2">
    <location>
        <begin position="537"/>
        <end position="550"/>
    </location>
</feature>
<feature type="compositionally biased region" description="Basic and acidic residues" evidence="2">
    <location>
        <begin position="8"/>
        <end position="17"/>
    </location>
</feature>
<evidence type="ECO:0000256" key="1">
    <source>
        <dbReference type="PROSITE-ProRule" id="PRU00325"/>
    </source>
</evidence>
<dbReference type="PANTHER" id="PTHR31669">
    <property type="entry name" value="PROTEIN FAR1-RELATED SEQUENCE 10-RELATED"/>
    <property type="match status" value="1"/>
</dbReference>
<evidence type="ECO:0000259" key="3">
    <source>
        <dbReference type="PROSITE" id="PS50966"/>
    </source>
</evidence>
<keyword evidence="1" id="KW-0862">Zinc</keyword>
<dbReference type="AlphaFoldDB" id="A0A8T8TA65"/>
<feature type="compositionally biased region" description="Low complexity" evidence="2">
    <location>
        <begin position="868"/>
        <end position="877"/>
    </location>
</feature>
<name>A0A8T8TA65_9BASI</name>
<feature type="compositionally biased region" description="Acidic residues" evidence="2">
    <location>
        <begin position="559"/>
        <end position="586"/>
    </location>
</feature>
<dbReference type="GO" id="GO:0006355">
    <property type="term" value="P:regulation of DNA-templated transcription"/>
    <property type="evidence" value="ECO:0007669"/>
    <property type="project" value="InterPro"/>
</dbReference>
<evidence type="ECO:0000313" key="5">
    <source>
        <dbReference type="Proteomes" id="UP000077521"/>
    </source>
</evidence>
<dbReference type="Proteomes" id="UP000077521">
    <property type="component" value="Unassembled WGS sequence"/>
</dbReference>
<dbReference type="InterPro" id="IPR018289">
    <property type="entry name" value="MULE_transposase_dom"/>
</dbReference>
<keyword evidence="1" id="KW-0863">Zinc-finger</keyword>
<feature type="compositionally biased region" description="Low complexity" evidence="2">
    <location>
        <begin position="771"/>
        <end position="790"/>
    </location>
</feature>
<organism evidence="4 5">
    <name type="scientific">Tilletia indica</name>
    <dbReference type="NCBI Taxonomy" id="43049"/>
    <lineage>
        <taxon>Eukaryota</taxon>
        <taxon>Fungi</taxon>
        <taxon>Dikarya</taxon>
        <taxon>Basidiomycota</taxon>
        <taxon>Ustilaginomycotina</taxon>
        <taxon>Exobasidiomycetes</taxon>
        <taxon>Tilletiales</taxon>
        <taxon>Tilletiaceae</taxon>
        <taxon>Tilletia</taxon>
    </lineage>
</organism>
<reference evidence="4" key="1">
    <citation type="submission" date="2016-04" db="EMBL/GenBank/DDBJ databases">
        <authorList>
            <person name="Nguyen H.D."/>
            <person name="Samba Siva P."/>
            <person name="Cullis J."/>
            <person name="Levesque C.A."/>
            <person name="Hambleton S."/>
        </authorList>
    </citation>
    <scope>NUCLEOTIDE SEQUENCE</scope>
    <source>
        <strain evidence="4">DAOMC 236416</strain>
    </source>
</reference>
<feature type="region of interest" description="Disordered" evidence="2">
    <location>
        <begin position="912"/>
        <end position="952"/>
    </location>
</feature>
<feature type="compositionally biased region" description="Polar residues" evidence="2">
    <location>
        <begin position="798"/>
        <end position="807"/>
    </location>
</feature>
<dbReference type="PANTHER" id="PTHR31669:SF251">
    <property type="entry name" value="PROTEIN FAR1-RELATED SEQUENCE"/>
    <property type="match status" value="1"/>
</dbReference>
<feature type="compositionally biased region" description="Polar residues" evidence="2">
    <location>
        <begin position="524"/>
        <end position="535"/>
    </location>
</feature>
<keyword evidence="5" id="KW-1185">Reference proteome</keyword>
<protein>
    <recommendedName>
        <fullName evidence="3">SWIM-type domain-containing protein</fullName>
    </recommendedName>
</protein>
<dbReference type="Pfam" id="PF10551">
    <property type="entry name" value="MULE"/>
    <property type="match status" value="1"/>
</dbReference>
<comment type="caution">
    <text evidence="4">The sequence shown here is derived from an EMBL/GenBank/DDBJ whole genome shotgun (WGS) entry which is preliminary data.</text>
</comment>
<proteinExistence type="predicted"/>
<sequence>MTLDEAEAQVRAHHAAEHSTGATQDSEKDFAPSFVCDLEDRIFDDMEEAIKACFAAAAEEGIELHRDPVKGKTLGNIETTAAKKLCCAHQNPTNPSDQRSVDKIVNPCPATINLRIHQGGPKWRVSKVHWEHDHSQGFPLSQSTSLEDQRSLIKSLVACERGELDPTHVLNVVKVRFRDTKLSTHQISRFMAADRIDLAKASATKEEVTALLAWLANKVVEDPHFVYACELHPETGELKRLFVSFPSMLRVLQRFADIVIADISQVRTVREMPFEVFSVIDGSGDFCDVAYVVHAQDDREAYEWTLEHLLSIAGRNPSVIVSGQDTAFSNAIRDVTPETYQLQSFEHVWSNITRKLKPDLGSTWPNFRDAFWTMFQSNSPAAFERQWEELIRTYPDTAAYLEGNQYDSRHSWASAWTRTRFIATMSTIECVEMEEDLEKLLSGPMTSWTDLFKQLWERSEEEGADSKPRSMRKRSTPSERLFQVIVDRLRLECEPWAVRRALDEIEECMLFRARSIPPPKHSLSDPSSPPNQLSGTPEDENEAEAEEEEMPSSSRTEDDGSEPGNDAEDVDELEEETDEVPIELEDVDIDTTYLSDMLAESGLTVTSAYEVQSMETTARSYVVVCTDGGRFYCPCTEAIATGVPCRHMWAIILNGEWFHMGLIARRWLQTRKGPISFQPIGVQGVRIDAPPPNVSTATKALSTEHDVYSGLDSFASLTQSQVSYRLMAMVRPALKVIKTQTQLQQFEKMIGDFVWEKGQEKEATQVRDVKLSLSKGTSGSSGSTSANANGKRPLRTPADSQPGSQPGPSGANEGGSAAPTAEVDQSPVAKRAKVVGSRFTTPYGRLPISASSVPPYGISPQPISGKVAASKTASSSSQRIVLRPPPVRTPQSSPSKLVIPDRSQSAVFAISTSSSRIEPDELADSLLPPPPMSQERSTSRSKRRIVLKGRKK</sequence>
<dbReference type="EMBL" id="LWDF02000074">
    <property type="protein sequence ID" value="KAE8258325.1"/>
    <property type="molecule type" value="Genomic_DNA"/>
</dbReference>
<dbReference type="PROSITE" id="PS50966">
    <property type="entry name" value="ZF_SWIM"/>
    <property type="match status" value="1"/>
</dbReference>
<feature type="region of interest" description="Disordered" evidence="2">
    <location>
        <begin position="1"/>
        <end position="27"/>
    </location>
</feature>
<feature type="domain" description="SWIM-type" evidence="3">
    <location>
        <begin position="621"/>
        <end position="656"/>
    </location>
</feature>
<gene>
    <name evidence="4" type="ORF">A4X13_0g1754</name>
</gene>
<keyword evidence="1" id="KW-0479">Metal-binding</keyword>
<feature type="region of interest" description="Disordered" evidence="2">
    <location>
        <begin position="863"/>
        <end position="900"/>
    </location>
</feature>
<feature type="compositionally biased region" description="Basic residues" evidence="2">
    <location>
        <begin position="939"/>
        <end position="952"/>
    </location>
</feature>
<dbReference type="InterPro" id="IPR007527">
    <property type="entry name" value="Znf_SWIM"/>
</dbReference>
<dbReference type="GO" id="GO:0008270">
    <property type="term" value="F:zinc ion binding"/>
    <property type="evidence" value="ECO:0007669"/>
    <property type="project" value="UniProtKB-KW"/>
</dbReference>
<evidence type="ECO:0000256" key="2">
    <source>
        <dbReference type="SAM" id="MobiDB-lite"/>
    </source>
</evidence>
<accession>A0A8T8TA65</accession>